<keyword evidence="3" id="KW-0804">Transcription</keyword>
<dbReference type="GO" id="GO:0097367">
    <property type="term" value="F:carbohydrate derivative binding"/>
    <property type="evidence" value="ECO:0007669"/>
    <property type="project" value="InterPro"/>
</dbReference>
<dbReference type="Pfam" id="PF01418">
    <property type="entry name" value="HTH_6"/>
    <property type="match status" value="1"/>
</dbReference>
<dbReference type="InterPro" id="IPR001347">
    <property type="entry name" value="SIS_dom"/>
</dbReference>
<keyword evidence="7" id="KW-1185">Reference proteome</keyword>
<dbReference type="GO" id="GO:0003700">
    <property type="term" value="F:DNA-binding transcription factor activity"/>
    <property type="evidence" value="ECO:0007669"/>
    <property type="project" value="InterPro"/>
</dbReference>
<dbReference type="SUPFAM" id="SSF53697">
    <property type="entry name" value="SIS domain"/>
    <property type="match status" value="1"/>
</dbReference>
<evidence type="ECO:0000313" key="7">
    <source>
        <dbReference type="Proteomes" id="UP000008456"/>
    </source>
</evidence>
<accession>F3Y8J4</accession>
<feature type="domain" description="SIS" evidence="5">
    <location>
        <begin position="122"/>
        <end position="263"/>
    </location>
</feature>
<dbReference type="PROSITE" id="PS51464">
    <property type="entry name" value="SIS"/>
    <property type="match status" value="1"/>
</dbReference>
<reference key="2">
    <citation type="submission" date="2011-04" db="EMBL/GenBank/DDBJ databases">
        <title>Whole genome sequence of Melissococcus plutonius ATCC 35311.</title>
        <authorList>
            <person name="Okumura K."/>
            <person name="Arai R."/>
            <person name="Osaki M."/>
            <person name="Okura M."/>
            <person name="Kirikae T."/>
            <person name="Takamatsu D."/>
            <person name="Akiyama T."/>
        </authorList>
    </citation>
    <scope>NUCLEOTIDE SEQUENCE</scope>
    <source>
        <strain>ATCC 35311</strain>
    </source>
</reference>
<dbReference type="InterPro" id="IPR047640">
    <property type="entry name" value="RpiR-like"/>
</dbReference>
<evidence type="ECO:0000256" key="3">
    <source>
        <dbReference type="ARBA" id="ARBA00023163"/>
    </source>
</evidence>
<dbReference type="PROSITE" id="PS51071">
    <property type="entry name" value="HTH_RPIR"/>
    <property type="match status" value="1"/>
</dbReference>
<proteinExistence type="predicted"/>
<name>F3Y8J4_MELPT</name>
<organism evidence="6 7">
    <name type="scientific">Melissococcus plutonius (strain ATCC 35311 / DSM 29964 / CIP 104052 / LMG 20360 / NCIMB 702443)</name>
    <dbReference type="NCBI Taxonomy" id="940190"/>
    <lineage>
        <taxon>Bacteria</taxon>
        <taxon>Bacillati</taxon>
        <taxon>Bacillota</taxon>
        <taxon>Bacilli</taxon>
        <taxon>Lactobacillales</taxon>
        <taxon>Enterococcaceae</taxon>
        <taxon>Melissococcus</taxon>
    </lineage>
</organism>
<dbReference type="InterPro" id="IPR036388">
    <property type="entry name" value="WH-like_DNA-bd_sf"/>
</dbReference>
<dbReference type="Gene3D" id="3.40.50.10490">
    <property type="entry name" value="Glucose-6-phosphate isomerase like protein, domain 1"/>
    <property type="match status" value="1"/>
</dbReference>
<dbReference type="RefSeq" id="WP_013773260.1">
    <property type="nucleotide sequence ID" value="NC_015516.1"/>
</dbReference>
<keyword evidence="2" id="KW-0238">DNA-binding</keyword>
<dbReference type="InterPro" id="IPR000281">
    <property type="entry name" value="HTH_RpiR"/>
</dbReference>
<dbReference type="KEGG" id="mps:MPTP_0338"/>
<feature type="domain" description="HTH rpiR-type" evidence="4">
    <location>
        <begin position="1"/>
        <end position="77"/>
    </location>
</feature>
<evidence type="ECO:0000256" key="1">
    <source>
        <dbReference type="ARBA" id="ARBA00023015"/>
    </source>
</evidence>
<dbReference type="PANTHER" id="PTHR30514">
    <property type="entry name" value="GLUCOKINASE"/>
    <property type="match status" value="1"/>
</dbReference>
<evidence type="ECO:0000256" key="2">
    <source>
        <dbReference type="ARBA" id="ARBA00023125"/>
    </source>
</evidence>
<dbReference type="GO" id="GO:0003677">
    <property type="term" value="F:DNA binding"/>
    <property type="evidence" value="ECO:0007669"/>
    <property type="project" value="UniProtKB-KW"/>
</dbReference>
<dbReference type="GO" id="GO:1901135">
    <property type="term" value="P:carbohydrate derivative metabolic process"/>
    <property type="evidence" value="ECO:0007669"/>
    <property type="project" value="InterPro"/>
</dbReference>
<reference evidence="6 7" key="1">
    <citation type="journal article" date="2011" name="J. Bacteriol.">
        <title>Complete genome sequence of Melissococcus plutonius ATCC 35311.</title>
        <authorList>
            <person name="Okumura K."/>
            <person name="Arai R."/>
            <person name="Okura M."/>
            <person name="Kirikae T."/>
            <person name="Takamatsu D."/>
            <person name="Osaki M."/>
            <person name="Miyoshi-Akiyama T."/>
        </authorList>
    </citation>
    <scope>NUCLEOTIDE SEQUENCE [LARGE SCALE GENOMIC DNA]</scope>
    <source>
        <strain evidence="7">ATCC 35311 / CIP 104052 / LMG 20360 / NCIMB 702443</strain>
    </source>
</reference>
<dbReference type="Proteomes" id="UP000008456">
    <property type="component" value="Chromosome"/>
</dbReference>
<protein>
    <submittedName>
        <fullName evidence="6">Sialic acid utilization regulator, RpiR family</fullName>
    </submittedName>
</protein>
<dbReference type="InterPro" id="IPR009057">
    <property type="entry name" value="Homeodomain-like_sf"/>
</dbReference>
<evidence type="ECO:0000259" key="4">
    <source>
        <dbReference type="PROSITE" id="PS51071"/>
    </source>
</evidence>
<dbReference type="InterPro" id="IPR046348">
    <property type="entry name" value="SIS_dom_sf"/>
</dbReference>
<evidence type="ECO:0000259" key="5">
    <source>
        <dbReference type="PROSITE" id="PS51464"/>
    </source>
</evidence>
<dbReference type="OrthoDB" id="370421at2"/>
<dbReference type="Gene3D" id="1.10.10.10">
    <property type="entry name" value="Winged helix-like DNA-binding domain superfamily/Winged helix DNA-binding domain"/>
    <property type="match status" value="1"/>
</dbReference>
<dbReference type="CDD" id="cd05013">
    <property type="entry name" value="SIS_RpiR"/>
    <property type="match status" value="1"/>
</dbReference>
<sequence>MSVLSQMESMQKEMSAAEKKIYLFIRENTEKTASMTASEIAEATNTSAPTVVRFSKKMGYNSLTDFKISLSAETIHGRVFENYSDVQSDESFYNLKYKLANNARFTIDKTTELFNEQDFLSACVLLEEKEFCYVVGSGASSLAVLDIVQKWARLGKNISTDSDYNFLLPQLVTHQKSTVLWLVSNSGETPELISLAATAKELNIPIITLTQFGQNSLSKVSEVQLQTSRPKETALRSAATDSIFAQLVTVDLLFYLYISRNPENAKRIYQTRKIIEHYRKNIFNPN</sequence>
<dbReference type="STRING" id="940190.MPTP_0338"/>
<dbReference type="EMBL" id="AP012200">
    <property type="protein sequence ID" value="BAK20822.1"/>
    <property type="molecule type" value="Genomic_DNA"/>
</dbReference>
<evidence type="ECO:0000313" key="6">
    <source>
        <dbReference type="EMBL" id="BAK20822.1"/>
    </source>
</evidence>
<dbReference type="InterPro" id="IPR035472">
    <property type="entry name" value="RpiR-like_SIS"/>
</dbReference>
<dbReference type="HOGENOM" id="CLU_055769_0_4_9"/>
<dbReference type="PANTHER" id="PTHR30514:SF10">
    <property type="entry name" value="MURR_RPIR FAMILY TRANSCRIPTIONAL REGULATOR"/>
    <property type="match status" value="1"/>
</dbReference>
<dbReference type="Pfam" id="PF01380">
    <property type="entry name" value="SIS"/>
    <property type="match status" value="1"/>
</dbReference>
<keyword evidence="1" id="KW-0805">Transcription regulation</keyword>
<dbReference type="SUPFAM" id="SSF46689">
    <property type="entry name" value="Homeodomain-like"/>
    <property type="match status" value="1"/>
</dbReference>
<gene>
    <name evidence="6" type="ordered locus">MPTP_0338</name>
</gene>
<dbReference type="AlphaFoldDB" id="F3Y8J4"/>